<evidence type="ECO:0000313" key="1">
    <source>
        <dbReference type="EMBL" id="VIO70474.1"/>
    </source>
</evidence>
<dbReference type="AlphaFoldDB" id="A0A508T9D5"/>
<accession>A0A508T9D5</accession>
<dbReference type="OrthoDB" id="7843671at2"/>
<dbReference type="EMBL" id="CAADFC020000011">
    <property type="protein sequence ID" value="VIO70474.1"/>
    <property type="molecule type" value="Genomic_DNA"/>
</dbReference>
<dbReference type="RefSeq" id="WP_139860208.1">
    <property type="nucleotide sequence ID" value="NZ_CAADFC020000011.1"/>
</dbReference>
<keyword evidence="2" id="KW-1185">Reference proteome</keyword>
<evidence type="ECO:0000313" key="2">
    <source>
        <dbReference type="Proteomes" id="UP000328092"/>
    </source>
</evidence>
<proteinExistence type="predicted"/>
<organism evidence="1 2">
    <name type="scientific">Bradyrhizobium ivorense</name>
    <dbReference type="NCBI Taxonomy" id="2511166"/>
    <lineage>
        <taxon>Bacteria</taxon>
        <taxon>Pseudomonadati</taxon>
        <taxon>Pseudomonadota</taxon>
        <taxon>Alphaproteobacteria</taxon>
        <taxon>Hyphomicrobiales</taxon>
        <taxon>Nitrobacteraceae</taxon>
        <taxon>Bradyrhizobium</taxon>
    </lineage>
</organism>
<reference evidence="1" key="1">
    <citation type="submission" date="2019-02" db="EMBL/GenBank/DDBJ databases">
        <authorList>
            <person name="Pothier F.J."/>
        </authorList>
    </citation>
    <scope>NUCLEOTIDE SEQUENCE</scope>
    <source>
        <strain evidence="1">CI-1B</strain>
    </source>
</reference>
<comment type="caution">
    <text evidence="1">The sequence shown here is derived from an EMBL/GenBank/DDBJ whole genome shotgun (WGS) entry which is preliminary data.</text>
</comment>
<sequence length="222" mass="25418">MAASNKGIQTIEDVVSHLIKHPADDAYIADLLTSSDYLTLWQINIERNPWQYDDVLLAEVPRKECEEYCRGIVEDDANGPHRYVVNRGAFKGLHHRFSLATFKLFFELYDLLSSEHRQRVTVARRWLEANGLIAPAIERFHVPHTSEWFATLHQWDPVQAAQTKFVVDDAGREDVCSICGDDPADDYRLAKPFRPAGTTGTLRLCDDCLEIRRAMGEPYEKL</sequence>
<dbReference type="Proteomes" id="UP000328092">
    <property type="component" value="Unassembled WGS sequence"/>
</dbReference>
<protein>
    <submittedName>
        <fullName evidence="1">Uncharacterized protein</fullName>
    </submittedName>
</protein>
<name>A0A508T9D5_9BRAD</name>
<gene>
    <name evidence="1" type="ORF">CI1B_31280</name>
</gene>